<comment type="caution">
    <text evidence="3">The sequence shown here is derived from an EMBL/GenBank/DDBJ whole genome shotgun (WGS) entry which is preliminary data.</text>
</comment>
<dbReference type="GO" id="GO:0003700">
    <property type="term" value="F:DNA-binding transcription factor activity"/>
    <property type="evidence" value="ECO:0007669"/>
    <property type="project" value="TreeGrafter"/>
</dbReference>
<evidence type="ECO:0000313" key="3">
    <source>
        <dbReference type="EMBL" id="EKS33891.1"/>
    </source>
</evidence>
<organism evidence="3 4">
    <name type="scientific">Afipia clevelandensis ATCC 49720</name>
    <dbReference type="NCBI Taxonomy" id="883079"/>
    <lineage>
        <taxon>Bacteria</taxon>
        <taxon>Pseudomonadati</taxon>
        <taxon>Pseudomonadota</taxon>
        <taxon>Alphaproteobacteria</taxon>
        <taxon>Hyphomicrobiales</taxon>
        <taxon>Nitrobacteraceae</taxon>
        <taxon>Afipia</taxon>
    </lineage>
</organism>
<name>K8NXJ1_9BRAD</name>
<dbReference type="AlphaFoldDB" id="K8NXJ1"/>
<dbReference type="PANTHER" id="PTHR46797:SF1">
    <property type="entry name" value="METHYLPHOSPHONATE SYNTHASE"/>
    <property type="match status" value="1"/>
</dbReference>
<dbReference type="GO" id="GO:0005829">
    <property type="term" value="C:cytosol"/>
    <property type="evidence" value="ECO:0007669"/>
    <property type="project" value="TreeGrafter"/>
</dbReference>
<accession>K8NXJ1</accession>
<dbReference type="OrthoDB" id="9815697at2"/>
<dbReference type="InterPro" id="IPR050807">
    <property type="entry name" value="TransReg_Diox_bact_type"/>
</dbReference>
<feature type="domain" description="HTH cro/C1-type" evidence="2">
    <location>
        <begin position="11"/>
        <end position="65"/>
    </location>
</feature>
<dbReference type="RefSeq" id="WP_002713881.1">
    <property type="nucleotide sequence ID" value="NZ_KB375281.1"/>
</dbReference>
<reference evidence="3 4" key="1">
    <citation type="submission" date="2012-04" db="EMBL/GenBank/DDBJ databases">
        <title>The Genome Sequence of Afipia clevelandensis ATCC 49720.</title>
        <authorList>
            <consortium name="The Broad Institute Genome Sequencing Platform"/>
            <person name="Earl A."/>
            <person name="Ward D."/>
            <person name="Feldgarden M."/>
            <person name="Gevers D."/>
            <person name="Huys G."/>
            <person name="Walker B."/>
            <person name="Young S.K."/>
            <person name="Zeng Q."/>
            <person name="Gargeya S."/>
            <person name="Fitzgerald M."/>
            <person name="Haas B."/>
            <person name="Abouelleil A."/>
            <person name="Alvarado L."/>
            <person name="Arachchi H.M."/>
            <person name="Berlin A."/>
            <person name="Chapman S.B."/>
            <person name="Goldberg J."/>
            <person name="Griggs A."/>
            <person name="Gujja S."/>
            <person name="Hansen M."/>
            <person name="Howarth C."/>
            <person name="Imamovic A."/>
            <person name="Larimer J."/>
            <person name="McCowen C."/>
            <person name="Montmayeur A."/>
            <person name="Murphy C."/>
            <person name="Neiman D."/>
            <person name="Pearson M."/>
            <person name="Priest M."/>
            <person name="Roberts A."/>
            <person name="Saif S."/>
            <person name="Shea T."/>
            <person name="Sisk P."/>
            <person name="Sykes S."/>
            <person name="Wortman J."/>
            <person name="Nusbaum C."/>
            <person name="Birren B."/>
        </authorList>
    </citation>
    <scope>NUCLEOTIDE SEQUENCE [LARGE SCALE GENOMIC DNA]</scope>
    <source>
        <strain evidence="3 4">ATCC 49720</strain>
    </source>
</reference>
<keyword evidence="4" id="KW-1185">Reference proteome</keyword>
<dbReference type="CDD" id="cd00093">
    <property type="entry name" value="HTH_XRE"/>
    <property type="match status" value="1"/>
</dbReference>
<sequence>MDLRQVLATNLRRIRHEKGLSQEALAHEAGVDRAHVSKIERGLTQVGIEIIGKFVDVLGVEPAEFFRPPPKRTRRRQT</sequence>
<dbReference type="Pfam" id="PF01381">
    <property type="entry name" value="HTH_3"/>
    <property type="match status" value="1"/>
</dbReference>
<dbReference type="InterPro" id="IPR001387">
    <property type="entry name" value="Cro/C1-type_HTH"/>
</dbReference>
<dbReference type="SMART" id="SM00530">
    <property type="entry name" value="HTH_XRE"/>
    <property type="match status" value="1"/>
</dbReference>
<dbReference type="EMBL" id="AGWY01000012">
    <property type="protein sequence ID" value="EKS33891.1"/>
    <property type="molecule type" value="Genomic_DNA"/>
</dbReference>
<dbReference type="HOGENOM" id="CLU_066192_29_1_5"/>
<dbReference type="PANTHER" id="PTHR46797">
    <property type="entry name" value="HTH-TYPE TRANSCRIPTIONAL REGULATOR"/>
    <property type="match status" value="1"/>
</dbReference>
<protein>
    <recommendedName>
        <fullName evidence="2">HTH cro/C1-type domain-containing protein</fullName>
    </recommendedName>
</protein>
<gene>
    <name evidence="3" type="ORF">HMPREF9696_03011</name>
</gene>
<dbReference type="GO" id="GO:0003677">
    <property type="term" value="F:DNA binding"/>
    <property type="evidence" value="ECO:0007669"/>
    <property type="project" value="UniProtKB-KW"/>
</dbReference>
<dbReference type="InterPro" id="IPR010982">
    <property type="entry name" value="Lambda_DNA-bd_dom_sf"/>
</dbReference>
<dbReference type="Proteomes" id="UP000001095">
    <property type="component" value="Unassembled WGS sequence"/>
</dbReference>
<dbReference type="SUPFAM" id="SSF47413">
    <property type="entry name" value="lambda repressor-like DNA-binding domains"/>
    <property type="match status" value="1"/>
</dbReference>
<keyword evidence="1" id="KW-0238">DNA-binding</keyword>
<proteinExistence type="predicted"/>
<evidence type="ECO:0000259" key="2">
    <source>
        <dbReference type="PROSITE" id="PS50943"/>
    </source>
</evidence>
<dbReference type="Gene3D" id="1.10.260.40">
    <property type="entry name" value="lambda repressor-like DNA-binding domains"/>
    <property type="match status" value="1"/>
</dbReference>
<dbReference type="PROSITE" id="PS50943">
    <property type="entry name" value="HTH_CROC1"/>
    <property type="match status" value="1"/>
</dbReference>
<evidence type="ECO:0000256" key="1">
    <source>
        <dbReference type="ARBA" id="ARBA00023125"/>
    </source>
</evidence>
<evidence type="ECO:0000313" key="4">
    <source>
        <dbReference type="Proteomes" id="UP000001095"/>
    </source>
</evidence>